<keyword evidence="3" id="KW-1185">Reference proteome</keyword>
<dbReference type="WBParaSite" id="PDA_v2.g412.t1">
    <property type="protein sequence ID" value="PDA_v2.g412.t1"/>
    <property type="gene ID" value="PDA_v2.g412"/>
</dbReference>
<dbReference type="InterPro" id="IPR048738">
    <property type="entry name" value="CEP104_Znf"/>
</dbReference>
<dbReference type="GO" id="GO:0005929">
    <property type="term" value="C:cilium"/>
    <property type="evidence" value="ECO:0007669"/>
    <property type="project" value="TreeGrafter"/>
</dbReference>
<feature type="domain" description="Centrosomal protein CEP104 Zn finger" evidence="2">
    <location>
        <begin position="168"/>
        <end position="278"/>
    </location>
</feature>
<evidence type="ECO:0000313" key="3">
    <source>
        <dbReference type="Proteomes" id="UP000887578"/>
    </source>
</evidence>
<dbReference type="AlphaFoldDB" id="A0A914QKP6"/>
<reference evidence="4" key="1">
    <citation type="submission" date="2022-11" db="UniProtKB">
        <authorList>
            <consortium name="WormBaseParasite"/>
        </authorList>
    </citation>
    <scope>IDENTIFICATION</scope>
</reference>
<dbReference type="InterPro" id="IPR052607">
    <property type="entry name" value="CEP104-like"/>
</dbReference>
<feature type="compositionally biased region" description="Pro residues" evidence="1">
    <location>
        <begin position="327"/>
        <end position="357"/>
    </location>
</feature>
<feature type="region of interest" description="Disordered" evidence="1">
    <location>
        <begin position="293"/>
        <end position="369"/>
    </location>
</feature>
<dbReference type="Pfam" id="PF21039">
    <property type="entry name" value="CEP104_ZnF"/>
    <property type="match status" value="1"/>
</dbReference>
<feature type="region of interest" description="Disordered" evidence="1">
    <location>
        <begin position="415"/>
        <end position="440"/>
    </location>
</feature>
<accession>A0A914QKP6</accession>
<evidence type="ECO:0000259" key="2">
    <source>
        <dbReference type="Pfam" id="PF21039"/>
    </source>
</evidence>
<sequence>MGNLSHQRSQAILHGKIEDAKKISNQMSDLRDRATYNAYTDLLIDKDQITPFGVQSTWHQTPENSDVEEEVIKPNQKAAEPKIREIRSFSARKREREREEGNNKEIKNFRPLSAQKAPKRNVRIFKGSATNSTLATENDPFRIADDYGFAKKKLNTIKFKQILIQFRKCNFCNELNGDFSREQFLKLHMSENCPCLSKCDYCDQIVEVQKLNEHHLNRCKFVNGSLISCSLCGLACYTGEKSHPRCRKMKAPENSEWCPLCSIAVRPKNSKEAWEKHLKHDCYNNPRKNLSGVPDPGWDLPDNIGDPSAPPPKTKEPIPNSNQNPNSYPPYNPANPNQPPPSSQQPPPNGQYPPYDPNNPQQQYVYAQNPVNAETIKDAFQKIKDEREAELKVMRQKQAEREKREEAAAEAEAKRLEQEVGKIKKKRKEEEAAAAAKKKK</sequence>
<protein>
    <recommendedName>
        <fullName evidence="2">Centrosomal protein CEP104 Zn finger domain-containing protein</fullName>
    </recommendedName>
</protein>
<name>A0A914QKP6_9BILA</name>
<proteinExistence type="predicted"/>
<organism evidence="3 4">
    <name type="scientific">Panagrolaimus davidi</name>
    <dbReference type="NCBI Taxonomy" id="227884"/>
    <lineage>
        <taxon>Eukaryota</taxon>
        <taxon>Metazoa</taxon>
        <taxon>Ecdysozoa</taxon>
        <taxon>Nematoda</taxon>
        <taxon>Chromadorea</taxon>
        <taxon>Rhabditida</taxon>
        <taxon>Tylenchina</taxon>
        <taxon>Panagrolaimomorpha</taxon>
        <taxon>Panagrolaimoidea</taxon>
        <taxon>Panagrolaimidae</taxon>
        <taxon>Panagrolaimus</taxon>
    </lineage>
</organism>
<feature type="compositionally biased region" description="Low complexity" evidence="1">
    <location>
        <begin position="317"/>
        <end position="326"/>
    </location>
</feature>
<dbReference type="PANTHER" id="PTHR13371">
    <property type="entry name" value="GLYCINE-, GLUTAMATE-, THIENYLCYCLOHEXYLPIPERIDINE-BINDING PROTEIN"/>
    <property type="match status" value="1"/>
</dbReference>
<evidence type="ECO:0000256" key="1">
    <source>
        <dbReference type="SAM" id="MobiDB-lite"/>
    </source>
</evidence>
<feature type="region of interest" description="Disordered" evidence="1">
    <location>
        <begin position="58"/>
        <end position="80"/>
    </location>
</feature>
<evidence type="ECO:0000313" key="4">
    <source>
        <dbReference type="WBParaSite" id="PDA_v2.g412.t1"/>
    </source>
</evidence>
<dbReference type="PANTHER" id="PTHR13371:SF0">
    <property type="entry name" value="CENTROSOMAL PROTEIN OF 104 KDA"/>
    <property type="match status" value="1"/>
</dbReference>
<dbReference type="Proteomes" id="UP000887578">
    <property type="component" value="Unplaced"/>
</dbReference>